<keyword evidence="3" id="KW-1185">Reference proteome</keyword>
<accession>A0ABR4CL38</accession>
<sequence length="274" mass="29704">MAARFAALCISTMLLRRSEKSPLLCAAPTLAPLAIDDEEGPLFWTIMRSLRTNARHSISLFGEITASSALSSTTMFTFFLVIVGNSIKLVSVQWTSVRCGWILAEVYAILSFEMIISTIFPLTIPAISHKILKPRLGGSNLDVDLFVSKISAGLHVAGIICLGFAPGKVSYILAMTVWKLGNGVVDAVRSYVTGLLESKEDVEQLYLGMGMVNMLAEMVSTAAWSDLFAKVLEKGYFGSRLPLIVSAVILLASCACIWLLGRFGLKKPKIVGHL</sequence>
<dbReference type="SUPFAM" id="SSF103473">
    <property type="entry name" value="MFS general substrate transporter"/>
    <property type="match status" value="1"/>
</dbReference>
<evidence type="ECO:0000313" key="3">
    <source>
        <dbReference type="Proteomes" id="UP001595075"/>
    </source>
</evidence>
<protein>
    <recommendedName>
        <fullName evidence="4">Solute carrier family 40 protein</fullName>
    </recommendedName>
</protein>
<keyword evidence="1" id="KW-0472">Membrane</keyword>
<feature type="transmembrane region" description="Helical" evidence="1">
    <location>
        <begin position="102"/>
        <end position="126"/>
    </location>
</feature>
<feature type="transmembrane region" description="Helical" evidence="1">
    <location>
        <begin position="244"/>
        <end position="265"/>
    </location>
</feature>
<evidence type="ECO:0000256" key="1">
    <source>
        <dbReference type="SAM" id="Phobius"/>
    </source>
</evidence>
<reference evidence="2 3" key="1">
    <citation type="journal article" date="2024" name="Commun. Biol.">
        <title>Comparative genomic analysis of thermophilic fungi reveals convergent evolutionary adaptations and gene losses.</title>
        <authorList>
            <person name="Steindorff A.S."/>
            <person name="Aguilar-Pontes M.V."/>
            <person name="Robinson A.J."/>
            <person name="Andreopoulos B."/>
            <person name="LaButti K."/>
            <person name="Kuo A."/>
            <person name="Mondo S."/>
            <person name="Riley R."/>
            <person name="Otillar R."/>
            <person name="Haridas S."/>
            <person name="Lipzen A."/>
            <person name="Grimwood J."/>
            <person name="Schmutz J."/>
            <person name="Clum A."/>
            <person name="Reid I.D."/>
            <person name="Moisan M.C."/>
            <person name="Butler G."/>
            <person name="Nguyen T.T.M."/>
            <person name="Dewar K."/>
            <person name="Conant G."/>
            <person name="Drula E."/>
            <person name="Henrissat B."/>
            <person name="Hansel C."/>
            <person name="Singer S."/>
            <person name="Hutchinson M.I."/>
            <person name="de Vries R.P."/>
            <person name="Natvig D.O."/>
            <person name="Powell A.J."/>
            <person name="Tsang A."/>
            <person name="Grigoriev I.V."/>
        </authorList>
    </citation>
    <scope>NUCLEOTIDE SEQUENCE [LARGE SCALE GENOMIC DNA]</scope>
    <source>
        <strain evidence="2 3">CBS 494.80</strain>
    </source>
</reference>
<feature type="transmembrane region" description="Helical" evidence="1">
    <location>
        <begin position="146"/>
        <end position="165"/>
    </location>
</feature>
<dbReference type="InterPro" id="IPR036259">
    <property type="entry name" value="MFS_trans_sf"/>
</dbReference>
<organism evidence="2 3">
    <name type="scientific">Oculimacula yallundae</name>
    <dbReference type="NCBI Taxonomy" id="86028"/>
    <lineage>
        <taxon>Eukaryota</taxon>
        <taxon>Fungi</taxon>
        <taxon>Dikarya</taxon>
        <taxon>Ascomycota</taxon>
        <taxon>Pezizomycotina</taxon>
        <taxon>Leotiomycetes</taxon>
        <taxon>Helotiales</taxon>
        <taxon>Ploettnerulaceae</taxon>
        <taxon>Oculimacula</taxon>
    </lineage>
</organism>
<evidence type="ECO:0000313" key="2">
    <source>
        <dbReference type="EMBL" id="KAL2070467.1"/>
    </source>
</evidence>
<dbReference type="Proteomes" id="UP001595075">
    <property type="component" value="Unassembled WGS sequence"/>
</dbReference>
<feature type="transmembrane region" description="Helical" evidence="1">
    <location>
        <begin position="69"/>
        <end position="90"/>
    </location>
</feature>
<keyword evidence="1" id="KW-1133">Transmembrane helix</keyword>
<dbReference type="EMBL" id="JAZHXI010000006">
    <property type="protein sequence ID" value="KAL2070467.1"/>
    <property type="molecule type" value="Genomic_DNA"/>
</dbReference>
<comment type="caution">
    <text evidence="2">The sequence shown here is derived from an EMBL/GenBank/DDBJ whole genome shotgun (WGS) entry which is preliminary data.</text>
</comment>
<keyword evidence="1" id="KW-0812">Transmembrane</keyword>
<evidence type="ECO:0008006" key="4">
    <source>
        <dbReference type="Google" id="ProtNLM"/>
    </source>
</evidence>
<gene>
    <name evidence="2" type="ORF">VTL71DRAFT_13493</name>
</gene>
<name>A0ABR4CL38_9HELO</name>
<proteinExistence type="predicted"/>